<reference evidence="2 3" key="1">
    <citation type="submission" date="2013-02" db="EMBL/GenBank/DDBJ databases">
        <authorList>
            <person name="Genoscope - CEA"/>
        </authorList>
    </citation>
    <scope>NUCLEOTIDE SEQUENCE [LARGE SCALE GENOMIC DNA]</scope>
    <source>
        <strain evidence="2 3">STM 2683</strain>
    </source>
</reference>
<dbReference type="STRING" id="1297569.MESS2_p120018"/>
<gene>
    <name evidence="2" type="ORF">MESS2_p120018</name>
</gene>
<dbReference type="Proteomes" id="UP000012062">
    <property type="component" value="Unassembled WGS sequence"/>
</dbReference>
<dbReference type="AlphaFoldDB" id="M5EZ29"/>
<evidence type="ECO:0000313" key="2">
    <source>
        <dbReference type="EMBL" id="CCV09432.1"/>
    </source>
</evidence>
<name>M5EZ29_9HYPH</name>
<dbReference type="EMBL" id="CAUM01000175">
    <property type="protein sequence ID" value="CCV09432.1"/>
    <property type="molecule type" value="Genomic_DNA"/>
</dbReference>
<accession>M5EZ29</accession>
<keyword evidence="3" id="KW-1185">Reference proteome</keyword>
<protein>
    <submittedName>
        <fullName evidence="2">Uncharacterized protein</fullName>
    </submittedName>
</protein>
<evidence type="ECO:0000313" key="3">
    <source>
        <dbReference type="Proteomes" id="UP000012062"/>
    </source>
</evidence>
<comment type="caution">
    <text evidence="2">The sequence shown here is derived from an EMBL/GenBank/DDBJ whole genome shotgun (WGS) entry which is preliminary data.</text>
</comment>
<feature type="compositionally biased region" description="Polar residues" evidence="1">
    <location>
        <begin position="1"/>
        <end position="10"/>
    </location>
</feature>
<evidence type="ECO:0000256" key="1">
    <source>
        <dbReference type="SAM" id="MobiDB-lite"/>
    </source>
</evidence>
<sequence>MRLSGSSGNAANGKMLIGESDYLLSEQPEKR</sequence>
<proteinExistence type="predicted"/>
<organism evidence="2 3">
    <name type="scientific">Mesorhizobium metallidurans STM 2683</name>
    <dbReference type="NCBI Taxonomy" id="1297569"/>
    <lineage>
        <taxon>Bacteria</taxon>
        <taxon>Pseudomonadati</taxon>
        <taxon>Pseudomonadota</taxon>
        <taxon>Alphaproteobacteria</taxon>
        <taxon>Hyphomicrobiales</taxon>
        <taxon>Phyllobacteriaceae</taxon>
        <taxon>Mesorhizobium</taxon>
    </lineage>
</organism>
<feature type="region of interest" description="Disordered" evidence="1">
    <location>
        <begin position="1"/>
        <end position="31"/>
    </location>
</feature>